<keyword evidence="6" id="KW-0812">Transmembrane</keyword>
<evidence type="ECO:0000256" key="6">
    <source>
        <dbReference type="SAM" id="Phobius"/>
    </source>
</evidence>
<dbReference type="STRING" id="135208.A0A4Y9ZTJ7"/>
<keyword evidence="1" id="KW-0479">Metal-binding</keyword>
<protein>
    <recommendedName>
        <fullName evidence="7">RING-type domain-containing protein</fullName>
    </recommendedName>
</protein>
<sequence length="383" mass="43380">MLILHPSSACDICIEPFVLEATHPNHRRAPCVIECGHVFCDSCLDSFQQTACPLCRTPFDERLIRKIHIDIKPLLPSDRSPMPTVPEQLEAEKHRIKDRLTAMMRDGASGRERETVLNEAKDWLRKNDPHEQHAWDLRGPYLLVVRYQDLNKENQSALMDAHESRKQHEEMRILLAEQTEAAEDEIDSLRHALVEERAKAAAVEKSLKDHNYRVEIAWTQKYEDVLSEVRALREELRFFAQSSSSRRDRYDDYDGHRSHASLPRHGMSLHIGKMVLAPGSFLHLIFIVLLRPSPLSHPIHLLATNTLACSIGSVQSTPILYKDSPIMLLLMLSLLPIAILPIVLPAVALSTRDRTAALISMQVRIDIGIIAASICAPTYTIST</sequence>
<dbReference type="SUPFAM" id="SSF57850">
    <property type="entry name" value="RING/U-box"/>
    <property type="match status" value="1"/>
</dbReference>
<keyword evidence="2 4" id="KW-0863">Zinc-finger</keyword>
<keyword evidence="3" id="KW-0862">Zinc</keyword>
<name>A0A4Y9ZTJ7_9AGAM</name>
<dbReference type="Proteomes" id="UP000298061">
    <property type="component" value="Unassembled WGS sequence"/>
</dbReference>
<dbReference type="EMBL" id="SFCI01001081">
    <property type="protein sequence ID" value="TFY76818.1"/>
    <property type="molecule type" value="Genomic_DNA"/>
</dbReference>
<dbReference type="PROSITE" id="PS00518">
    <property type="entry name" value="ZF_RING_1"/>
    <property type="match status" value="1"/>
</dbReference>
<dbReference type="InterPro" id="IPR001841">
    <property type="entry name" value="Znf_RING"/>
</dbReference>
<dbReference type="GO" id="GO:0008270">
    <property type="term" value="F:zinc ion binding"/>
    <property type="evidence" value="ECO:0007669"/>
    <property type="project" value="UniProtKB-KW"/>
</dbReference>
<dbReference type="InterPro" id="IPR017907">
    <property type="entry name" value="Znf_RING_CS"/>
</dbReference>
<evidence type="ECO:0000313" key="8">
    <source>
        <dbReference type="EMBL" id="TFY76818.1"/>
    </source>
</evidence>
<dbReference type="PROSITE" id="PS50089">
    <property type="entry name" value="ZF_RING_2"/>
    <property type="match status" value="1"/>
</dbReference>
<keyword evidence="9" id="KW-1185">Reference proteome</keyword>
<proteinExistence type="predicted"/>
<accession>A0A4Y9ZTJ7</accession>
<gene>
    <name evidence="8" type="ORF">EWM64_g7194</name>
</gene>
<feature type="transmembrane region" description="Helical" evidence="6">
    <location>
        <begin position="327"/>
        <end position="351"/>
    </location>
</feature>
<dbReference type="AlphaFoldDB" id="A0A4Y9ZTJ7"/>
<reference evidence="8 9" key="1">
    <citation type="submission" date="2019-02" db="EMBL/GenBank/DDBJ databases">
        <title>Genome sequencing of the rare red list fungi Hericium alpestre (H. flagellum).</title>
        <authorList>
            <person name="Buettner E."/>
            <person name="Kellner H."/>
        </authorList>
    </citation>
    <scope>NUCLEOTIDE SEQUENCE [LARGE SCALE GENOMIC DNA]</scope>
    <source>
        <strain evidence="8 9">DSM 108284</strain>
    </source>
</reference>
<dbReference type="OrthoDB" id="6105938at2759"/>
<dbReference type="Gene3D" id="3.30.40.10">
    <property type="entry name" value="Zinc/RING finger domain, C3HC4 (zinc finger)"/>
    <property type="match status" value="1"/>
</dbReference>
<evidence type="ECO:0000256" key="1">
    <source>
        <dbReference type="ARBA" id="ARBA00022723"/>
    </source>
</evidence>
<dbReference type="InterPro" id="IPR013083">
    <property type="entry name" value="Znf_RING/FYVE/PHD"/>
</dbReference>
<organism evidence="8 9">
    <name type="scientific">Hericium alpestre</name>
    <dbReference type="NCBI Taxonomy" id="135208"/>
    <lineage>
        <taxon>Eukaryota</taxon>
        <taxon>Fungi</taxon>
        <taxon>Dikarya</taxon>
        <taxon>Basidiomycota</taxon>
        <taxon>Agaricomycotina</taxon>
        <taxon>Agaricomycetes</taxon>
        <taxon>Russulales</taxon>
        <taxon>Hericiaceae</taxon>
        <taxon>Hericium</taxon>
    </lineage>
</organism>
<dbReference type="SMART" id="SM00184">
    <property type="entry name" value="RING"/>
    <property type="match status" value="1"/>
</dbReference>
<evidence type="ECO:0000256" key="3">
    <source>
        <dbReference type="ARBA" id="ARBA00022833"/>
    </source>
</evidence>
<evidence type="ECO:0000256" key="2">
    <source>
        <dbReference type="ARBA" id="ARBA00022771"/>
    </source>
</evidence>
<feature type="domain" description="RING-type" evidence="7">
    <location>
        <begin position="10"/>
        <end position="56"/>
    </location>
</feature>
<evidence type="ECO:0000256" key="5">
    <source>
        <dbReference type="SAM" id="Coils"/>
    </source>
</evidence>
<keyword evidence="5" id="KW-0175">Coiled coil</keyword>
<comment type="caution">
    <text evidence="8">The sequence shown here is derived from an EMBL/GenBank/DDBJ whole genome shotgun (WGS) entry which is preliminary data.</text>
</comment>
<evidence type="ECO:0000259" key="7">
    <source>
        <dbReference type="PROSITE" id="PS50089"/>
    </source>
</evidence>
<keyword evidence="6" id="KW-1133">Transmembrane helix</keyword>
<evidence type="ECO:0000256" key="4">
    <source>
        <dbReference type="PROSITE-ProRule" id="PRU00175"/>
    </source>
</evidence>
<feature type="coiled-coil region" evidence="5">
    <location>
        <begin position="147"/>
        <end position="199"/>
    </location>
</feature>
<evidence type="ECO:0000313" key="9">
    <source>
        <dbReference type="Proteomes" id="UP000298061"/>
    </source>
</evidence>
<dbReference type="Pfam" id="PF14634">
    <property type="entry name" value="zf-RING_5"/>
    <property type="match status" value="1"/>
</dbReference>
<keyword evidence="6" id="KW-0472">Membrane</keyword>